<sequence length="79" mass="8983">MTSVSISQIKVNPSRVLKAAQDFPVAIKKRNEIEGYVIGKDLYEKLMVYIENFIDRKAVKETDFDDGVDFEDVAEELGI</sequence>
<proteinExistence type="inferred from homology"/>
<accession>A0A1F7GAP1</accession>
<name>A0A1F7GAP1_9BACT</name>
<organism evidence="2 3">
    <name type="scientific">Candidatus Roizmanbacteria bacterium RIFCSPHIGHO2_01_FULL_39_12b</name>
    <dbReference type="NCBI Taxonomy" id="1802030"/>
    <lineage>
        <taxon>Bacteria</taxon>
        <taxon>Candidatus Roizmaniibacteriota</taxon>
    </lineage>
</organism>
<reference evidence="2 3" key="1">
    <citation type="journal article" date="2016" name="Nat. Commun.">
        <title>Thousands of microbial genomes shed light on interconnected biogeochemical processes in an aquifer system.</title>
        <authorList>
            <person name="Anantharaman K."/>
            <person name="Brown C.T."/>
            <person name="Hug L.A."/>
            <person name="Sharon I."/>
            <person name="Castelle C.J."/>
            <person name="Probst A.J."/>
            <person name="Thomas B.C."/>
            <person name="Singh A."/>
            <person name="Wilkins M.J."/>
            <person name="Karaoz U."/>
            <person name="Brodie E.L."/>
            <person name="Williams K.H."/>
            <person name="Hubbard S.S."/>
            <person name="Banfield J.F."/>
        </authorList>
    </citation>
    <scope>NUCLEOTIDE SEQUENCE [LARGE SCALE GENOMIC DNA]</scope>
</reference>
<evidence type="ECO:0000313" key="3">
    <source>
        <dbReference type="Proteomes" id="UP000178372"/>
    </source>
</evidence>
<evidence type="ECO:0000256" key="1">
    <source>
        <dbReference type="ARBA" id="ARBA00009981"/>
    </source>
</evidence>
<evidence type="ECO:0000313" key="2">
    <source>
        <dbReference type="EMBL" id="OGK15981.1"/>
    </source>
</evidence>
<protein>
    <submittedName>
        <fullName evidence="2">Uncharacterized protein</fullName>
    </submittedName>
</protein>
<gene>
    <name evidence="2" type="ORF">A2690_00815</name>
</gene>
<dbReference type="EMBL" id="MFZF01000022">
    <property type="protein sequence ID" value="OGK15981.1"/>
    <property type="molecule type" value="Genomic_DNA"/>
</dbReference>
<comment type="similarity">
    <text evidence="1">Belongs to the phD/YefM antitoxin family.</text>
</comment>
<comment type="caution">
    <text evidence="2">The sequence shown here is derived from an EMBL/GenBank/DDBJ whole genome shotgun (WGS) entry which is preliminary data.</text>
</comment>
<dbReference type="Proteomes" id="UP000178372">
    <property type="component" value="Unassembled WGS sequence"/>
</dbReference>
<dbReference type="SUPFAM" id="SSF143120">
    <property type="entry name" value="YefM-like"/>
    <property type="match status" value="1"/>
</dbReference>
<dbReference type="AlphaFoldDB" id="A0A1F7GAP1"/>
<dbReference type="InterPro" id="IPR036165">
    <property type="entry name" value="YefM-like_sf"/>
</dbReference>